<protein>
    <recommendedName>
        <fullName evidence="3">CNA-B domain-containing protein</fullName>
    </recommendedName>
</protein>
<feature type="compositionally biased region" description="Low complexity" evidence="1">
    <location>
        <begin position="755"/>
        <end position="764"/>
    </location>
</feature>
<dbReference type="EMBL" id="JACHHH010000016">
    <property type="protein sequence ID" value="MBB6042388.1"/>
    <property type="molecule type" value="Genomic_DNA"/>
</dbReference>
<feature type="domain" description="CNA-B" evidence="3">
    <location>
        <begin position="516"/>
        <end position="608"/>
    </location>
</feature>
<gene>
    <name evidence="4" type="ORF">HNQ46_002387</name>
</gene>
<feature type="compositionally biased region" description="Basic and acidic residues" evidence="1">
    <location>
        <begin position="777"/>
        <end position="786"/>
    </location>
</feature>
<proteinExistence type="predicted"/>
<keyword evidence="2" id="KW-0472">Membrane</keyword>
<reference evidence="4 5" key="1">
    <citation type="submission" date="2020-08" db="EMBL/GenBank/DDBJ databases">
        <title>Genomic Encyclopedia of Type Strains, Phase IV (KMG-IV): sequencing the most valuable type-strain genomes for metagenomic binning, comparative biology and taxonomic classification.</title>
        <authorList>
            <person name="Goeker M."/>
        </authorList>
    </citation>
    <scope>NUCLEOTIDE SEQUENCE [LARGE SCALE GENOMIC DNA]</scope>
    <source>
        <strain evidence="4 5">DSM 17245</strain>
    </source>
</reference>
<dbReference type="SUPFAM" id="SSF51126">
    <property type="entry name" value="Pectin lyase-like"/>
    <property type="match status" value="1"/>
</dbReference>
<name>A0A7W9SHP7_9FIRM</name>
<evidence type="ECO:0000313" key="5">
    <source>
        <dbReference type="Proteomes" id="UP000522163"/>
    </source>
</evidence>
<dbReference type="InterPro" id="IPR008454">
    <property type="entry name" value="Collagen-bd_Cna-like_B-typ_dom"/>
</dbReference>
<evidence type="ECO:0000256" key="2">
    <source>
        <dbReference type="SAM" id="Phobius"/>
    </source>
</evidence>
<feature type="region of interest" description="Disordered" evidence="1">
    <location>
        <begin position="695"/>
        <end position="791"/>
    </location>
</feature>
<feature type="compositionally biased region" description="Pro residues" evidence="1">
    <location>
        <begin position="702"/>
        <end position="741"/>
    </location>
</feature>
<organism evidence="4 5">
    <name type="scientific">Oribacterium sinus</name>
    <dbReference type="NCBI Taxonomy" id="237576"/>
    <lineage>
        <taxon>Bacteria</taxon>
        <taxon>Bacillati</taxon>
        <taxon>Bacillota</taxon>
        <taxon>Clostridia</taxon>
        <taxon>Lachnospirales</taxon>
        <taxon>Lachnospiraceae</taxon>
        <taxon>Oribacterium</taxon>
    </lineage>
</organism>
<dbReference type="RefSeq" id="WP_183684857.1">
    <property type="nucleotide sequence ID" value="NZ_JACHHH010000016.1"/>
</dbReference>
<evidence type="ECO:0000313" key="4">
    <source>
        <dbReference type="EMBL" id="MBB6042388.1"/>
    </source>
</evidence>
<accession>A0A7W9SHP7</accession>
<dbReference type="Pfam" id="PF05738">
    <property type="entry name" value="Cna_B"/>
    <property type="match status" value="2"/>
</dbReference>
<dbReference type="GeneID" id="85015897"/>
<dbReference type="InterPro" id="IPR011050">
    <property type="entry name" value="Pectin_lyase_fold/virulence"/>
</dbReference>
<keyword evidence="2" id="KW-1133">Transmembrane helix</keyword>
<dbReference type="CDD" id="cd00222">
    <property type="entry name" value="CollagenBindB"/>
    <property type="match status" value="2"/>
</dbReference>
<feature type="domain" description="CNA-B" evidence="3">
    <location>
        <begin position="615"/>
        <end position="697"/>
    </location>
</feature>
<dbReference type="SUPFAM" id="SSF49478">
    <property type="entry name" value="Cna protein B-type domain"/>
    <property type="match status" value="2"/>
</dbReference>
<sequence length="818" mass="87021">MRTIPQFIMKRVQGRVLAVVTFLLALTLSLGFMPSNLQRVYAQEENLYLDGKNGNDENDGTTQETAVKSFERAKELATENPYIEVIYVVDTVPVTGEVSLDNTNAILMRNPGFSGYLLSIPAGKEATLRNITIDGGGENDGKTRESLIKVSGNLNIEEDAILENNFVTVTEGIDANGGAIYAISDTQKVVINMTGGIIRNNSAFFGGGVFLLDNTTFNMSGGEIRENKAISPNTFNGNPFVSGGGICAYRSSTINLSGDALIADNYCHEYGGGIALGSIIDVTEGNTLNMTGGTISGNKAGASGGGIFIQCGLSTGNSVANISEGKIINNAMTGEGYGNKHFGGGGIYVNGKAEILRGKQGVLNLTNALITDNTAGTEGGGYASCPTSNTGINVKNGVAIFGNHSEKAQDIYIEAGYRYGYVSSGSPKYAISSFMLGGTPYNWKNDENEELPINKLEGELSSATGEILGLHSDVTEDAEAEGLAKVIISGNTSATRGGGIGSNGTVNTGEKKVISIKVNKTWKYDNPETRPTSIIVELYRVNKEDPANPIYIGQETMTEADDWSISFKNLPKIDENDELYQYTIKEKGAEGYSVKMSGNQTSGFKLVNVPGIILTVEKKWNGESANQVEIKLLADGATKEKVTLTQADQWKHSFVNLPKFDANDGHEIVYTVEETALSGYTSEISGDAANGYIVTNTKTITPPSPTPETPPTPSPRPNRPSTPTPSTPTPSNPTPSTPPTPTVAGESRPTPTPDSSEVSENEVNPELVPQVLGESRPVADNKRDTPTGDSSKLLLWAGFFGLSVLGLAYYGLKRTVKR</sequence>
<dbReference type="Proteomes" id="UP000522163">
    <property type="component" value="Unassembled WGS sequence"/>
</dbReference>
<evidence type="ECO:0000256" key="1">
    <source>
        <dbReference type="SAM" id="MobiDB-lite"/>
    </source>
</evidence>
<keyword evidence="2" id="KW-0812">Transmembrane</keyword>
<dbReference type="AlphaFoldDB" id="A0A7W9SHP7"/>
<comment type="caution">
    <text evidence="4">The sequence shown here is derived from an EMBL/GenBank/DDBJ whole genome shotgun (WGS) entry which is preliminary data.</text>
</comment>
<dbReference type="Gene3D" id="2.60.40.1140">
    <property type="entry name" value="Collagen-binding surface protein Cna, B-type domain"/>
    <property type="match status" value="2"/>
</dbReference>
<evidence type="ECO:0000259" key="3">
    <source>
        <dbReference type="Pfam" id="PF05738"/>
    </source>
</evidence>
<feature type="transmembrane region" description="Helical" evidence="2">
    <location>
        <begin position="793"/>
        <end position="812"/>
    </location>
</feature>